<dbReference type="EMBL" id="QGKL01000032">
    <property type="protein sequence ID" value="PWQ95741.1"/>
    <property type="molecule type" value="Genomic_DNA"/>
</dbReference>
<evidence type="ECO:0000313" key="2">
    <source>
        <dbReference type="EMBL" id="PWQ95741.1"/>
    </source>
</evidence>
<keyword evidence="1" id="KW-0812">Transmembrane</keyword>
<proteinExistence type="predicted"/>
<feature type="transmembrane region" description="Helical" evidence="1">
    <location>
        <begin position="43"/>
        <end position="61"/>
    </location>
</feature>
<organism evidence="2 3">
    <name type="scientific">Leucothrix arctica</name>
    <dbReference type="NCBI Taxonomy" id="1481894"/>
    <lineage>
        <taxon>Bacteria</taxon>
        <taxon>Pseudomonadati</taxon>
        <taxon>Pseudomonadota</taxon>
        <taxon>Gammaproteobacteria</taxon>
        <taxon>Thiotrichales</taxon>
        <taxon>Thiotrichaceae</taxon>
        <taxon>Leucothrix</taxon>
    </lineage>
</organism>
<dbReference type="Proteomes" id="UP000245506">
    <property type="component" value="Unassembled WGS sequence"/>
</dbReference>
<sequence length="78" mass="9128">MEMKFTYKIKMNLFFECSKLILNISLILFFNGTFRLKMSQKRVLLLLGDTLVVIFGLNTTYSACIRKNPAIEFSFFKS</sequence>
<protein>
    <submittedName>
        <fullName evidence="2">Uncharacterized protein</fullName>
    </submittedName>
</protein>
<keyword evidence="1" id="KW-0472">Membrane</keyword>
<keyword evidence="3" id="KW-1185">Reference proteome</keyword>
<keyword evidence="1" id="KW-1133">Transmembrane helix</keyword>
<gene>
    <name evidence="2" type="ORF">DKT75_11950</name>
</gene>
<name>A0A317CC98_9GAMM</name>
<dbReference type="AlphaFoldDB" id="A0A317CC98"/>
<evidence type="ECO:0000313" key="3">
    <source>
        <dbReference type="Proteomes" id="UP000245506"/>
    </source>
</evidence>
<accession>A0A317CC98</accession>
<reference evidence="2 3" key="1">
    <citation type="submission" date="2018-05" db="EMBL/GenBank/DDBJ databases">
        <title>Leucothrix arctica sp. nov., isolated from Arctic seawater.</title>
        <authorList>
            <person name="Choi A."/>
            <person name="Baek K."/>
        </authorList>
    </citation>
    <scope>NUCLEOTIDE SEQUENCE [LARGE SCALE GENOMIC DNA]</scope>
    <source>
        <strain evidence="2 3">IMCC9719</strain>
    </source>
</reference>
<evidence type="ECO:0000256" key="1">
    <source>
        <dbReference type="SAM" id="Phobius"/>
    </source>
</evidence>
<comment type="caution">
    <text evidence="2">The sequence shown here is derived from an EMBL/GenBank/DDBJ whole genome shotgun (WGS) entry which is preliminary data.</text>
</comment>